<dbReference type="Pfam" id="PF10609">
    <property type="entry name" value="ParA"/>
    <property type="match status" value="1"/>
</dbReference>
<evidence type="ECO:0000256" key="2">
    <source>
        <dbReference type="ARBA" id="ARBA00022741"/>
    </source>
</evidence>
<keyword evidence="3" id="KW-0067">ATP-binding</keyword>
<name>A0ABR1FZV1_AURAN</name>
<proteinExistence type="inferred from homology"/>
<protein>
    <submittedName>
        <fullName evidence="7">Cytosolic Fe-S cluster assembly factor</fullName>
    </submittedName>
</protein>
<comment type="similarity">
    <text evidence="6">Belongs to the Mrp/NBP35 ATP-binding proteins family.</text>
</comment>
<evidence type="ECO:0000256" key="1">
    <source>
        <dbReference type="ARBA" id="ARBA00022723"/>
    </source>
</evidence>
<evidence type="ECO:0000256" key="4">
    <source>
        <dbReference type="ARBA" id="ARBA00023004"/>
    </source>
</evidence>
<dbReference type="InterPro" id="IPR027417">
    <property type="entry name" value="P-loop_NTPase"/>
</dbReference>
<dbReference type="Gene3D" id="3.40.50.300">
    <property type="entry name" value="P-loop containing nucleotide triphosphate hydrolases"/>
    <property type="match status" value="1"/>
</dbReference>
<evidence type="ECO:0000256" key="6">
    <source>
        <dbReference type="ARBA" id="ARBA00024036"/>
    </source>
</evidence>
<keyword evidence="2" id="KW-0547">Nucleotide-binding</keyword>
<dbReference type="Proteomes" id="UP001363151">
    <property type="component" value="Unassembled WGS sequence"/>
</dbReference>
<dbReference type="InterPro" id="IPR019591">
    <property type="entry name" value="Mrp/NBP35_ATP-bd"/>
</dbReference>
<evidence type="ECO:0000256" key="3">
    <source>
        <dbReference type="ARBA" id="ARBA00022840"/>
    </source>
</evidence>
<keyword evidence="1" id="KW-0479">Metal-binding</keyword>
<dbReference type="EMBL" id="JBBJCI010000152">
    <property type="protein sequence ID" value="KAK7241793.1"/>
    <property type="molecule type" value="Genomic_DNA"/>
</dbReference>
<accession>A0ABR1FZV1</accession>
<organism evidence="7 8">
    <name type="scientific">Aureococcus anophagefferens</name>
    <name type="common">Harmful bloom alga</name>
    <dbReference type="NCBI Taxonomy" id="44056"/>
    <lineage>
        <taxon>Eukaryota</taxon>
        <taxon>Sar</taxon>
        <taxon>Stramenopiles</taxon>
        <taxon>Ochrophyta</taxon>
        <taxon>Pelagophyceae</taxon>
        <taxon>Pelagomonadales</taxon>
        <taxon>Pelagomonadaceae</taxon>
        <taxon>Aureococcus</taxon>
    </lineage>
</organism>
<gene>
    <name evidence="7" type="ORF">SO694_00019038</name>
</gene>
<keyword evidence="8" id="KW-1185">Reference proteome</keyword>
<sequence>MLRTAAVAARCGGGAASAVAGRARRRLTTAEQVALAETALRAVDDPLLAAPADIMTTGMASVAAANDALTITLDVRTAAHPHAYDIAERARHALEGSGVALDCAIRLVASGFGHAVGPEDALAGVRSCVAVSSCKGGVGKSTVAAHLAHALAARGGRVGLVDADVMGPSAPTVLGLEDARVEASPAGGGLALPVESRGGVRVASLGFVNVAPSTKPGAALRGPLAGRVAAQLFRMTDWGELDYLVVDLPPGVGDVTLGVCAAVAVEAAVVVTTPSRLARVDVLKGLELQEGLGVPTAAVVENLAVAVCPGCGAENRPFGGGHAAELAAAAGVAPEGVFRVPISPAVAAANEAGAVGDAAPEPVFLSLADRVIREVYGSMHARRDAVLDVKYDGKLGRVVLRSFRDGEATESFLEPNDVRAGRDFSEGLAPTAVRLVGNRSVVFDWSDGVKDDVYAVSALLDRARGGAG</sequence>
<dbReference type="SUPFAM" id="SSF52540">
    <property type="entry name" value="P-loop containing nucleoside triphosphate hydrolases"/>
    <property type="match status" value="1"/>
</dbReference>
<dbReference type="InterPro" id="IPR033756">
    <property type="entry name" value="YlxH/NBP35"/>
</dbReference>
<dbReference type="PANTHER" id="PTHR42961:SF2">
    <property type="entry name" value="IRON-SULFUR PROTEIN NUBPL"/>
    <property type="match status" value="1"/>
</dbReference>
<keyword evidence="5" id="KW-0411">Iron-sulfur</keyword>
<keyword evidence="4" id="KW-0408">Iron</keyword>
<evidence type="ECO:0000256" key="5">
    <source>
        <dbReference type="ARBA" id="ARBA00023014"/>
    </source>
</evidence>
<evidence type="ECO:0000313" key="8">
    <source>
        <dbReference type="Proteomes" id="UP001363151"/>
    </source>
</evidence>
<dbReference type="PANTHER" id="PTHR42961">
    <property type="entry name" value="IRON-SULFUR PROTEIN NUBPL"/>
    <property type="match status" value="1"/>
</dbReference>
<dbReference type="InterPro" id="IPR044304">
    <property type="entry name" value="NUBPL-like"/>
</dbReference>
<dbReference type="HAMAP" id="MF_02040">
    <property type="entry name" value="Mrp_NBP35"/>
    <property type="match status" value="1"/>
</dbReference>
<evidence type="ECO:0000313" key="7">
    <source>
        <dbReference type="EMBL" id="KAK7241793.1"/>
    </source>
</evidence>
<comment type="caution">
    <text evidence="7">The sequence shown here is derived from an EMBL/GenBank/DDBJ whole genome shotgun (WGS) entry which is preliminary data.</text>
</comment>
<reference evidence="7 8" key="1">
    <citation type="submission" date="2024-03" db="EMBL/GenBank/DDBJ databases">
        <title>Aureococcus anophagefferens CCMP1851 and Kratosvirus quantuckense: Draft genome of a second virus-susceptible host strain in the model system.</title>
        <authorList>
            <person name="Chase E."/>
            <person name="Truchon A.R."/>
            <person name="Schepens W."/>
            <person name="Wilhelm S.W."/>
        </authorList>
    </citation>
    <scope>NUCLEOTIDE SEQUENCE [LARGE SCALE GENOMIC DNA]</scope>
    <source>
        <strain evidence="7 8">CCMP1851</strain>
    </source>
</reference>